<dbReference type="Pfam" id="PF16177">
    <property type="entry name" value="ACAS_N"/>
    <property type="match status" value="1"/>
</dbReference>
<evidence type="ECO:0000313" key="5">
    <source>
        <dbReference type="Proteomes" id="UP001054945"/>
    </source>
</evidence>
<evidence type="ECO:0000259" key="3">
    <source>
        <dbReference type="Pfam" id="PF16177"/>
    </source>
</evidence>
<organism evidence="4 5">
    <name type="scientific">Caerostris extrusa</name>
    <name type="common">Bark spider</name>
    <name type="synonym">Caerostris bankana</name>
    <dbReference type="NCBI Taxonomy" id="172846"/>
    <lineage>
        <taxon>Eukaryota</taxon>
        <taxon>Metazoa</taxon>
        <taxon>Ecdysozoa</taxon>
        <taxon>Arthropoda</taxon>
        <taxon>Chelicerata</taxon>
        <taxon>Arachnida</taxon>
        <taxon>Araneae</taxon>
        <taxon>Araneomorphae</taxon>
        <taxon>Entelegynae</taxon>
        <taxon>Araneoidea</taxon>
        <taxon>Araneidae</taxon>
        <taxon>Caerostris</taxon>
    </lineage>
</organism>
<dbReference type="SUPFAM" id="SSF56801">
    <property type="entry name" value="Acetyl-CoA synthetase-like"/>
    <property type="match status" value="1"/>
</dbReference>
<dbReference type="Pfam" id="PF00501">
    <property type="entry name" value="AMP-binding"/>
    <property type="match status" value="1"/>
</dbReference>
<evidence type="ECO:0000256" key="1">
    <source>
        <dbReference type="ARBA" id="ARBA00006432"/>
    </source>
</evidence>
<feature type="domain" description="AMP-dependent synthetase/ligase" evidence="2">
    <location>
        <begin position="78"/>
        <end position="187"/>
    </location>
</feature>
<name>A0AAV4NE80_CAEEX</name>
<dbReference type="AlphaFoldDB" id="A0AAV4NE80"/>
<evidence type="ECO:0000313" key="4">
    <source>
        <dbReference type="EMBL" id="GIX81702.1"/>
    </source>
</evidence>
<protein>
    <submittedName>
        <fullName evidence="4">Acetoacetyl-CoA synthetase</fullName>
    </submittedName>
</protein>
<comment type="caution">
    <text evidence="4">The sequence shown here is derived from an EMBL/GenBank/DDBJ whole genome shotgun (WGS) entry which is preliminary data.</text>
</comment>
<dbReference type="InterPro" id="IPR032387">
    <property type="entry name" value="ACAS_N"/>
</dbReference>
<keyword evidence="5" id="KW-1185">Reference proteome</keyword>
<sequence length="325" mass="37281">MPYDVKLSTDGRTYWHFHDWSIKNYPQFWEELWNFYGVISSKPYTQPSRKKGDRIIDVEWFPGAELNYAENILRYRDDGVALICVDEDGNEENVTFAQMFEEVKLYAAAFKRSAFRRGDRVACYMSNRREAIYAMLAAASIGAMFGGPLPFTGKAVAAIMDIMKPKFLISIDRFQFNKDEIDILERLPEIANEQDCIEKLLLGRILGRGRAADGSVPDLVFEQFHSIILSSLTSHQAPQVYQGPRSLSRTLLPLLRDFGLHCNLDRNSVTLAMQPVGWNLWNLYVGNLMLGSSLLLYDGLPCFLSKTAFWDIMDRYKVTFTLHSH</sequence>
<dbReference type="InterPro" id="IPR000873">
    <property type="entry name" value="AMP-dep_synth/lig_dom"/>
</dbReference>
<comment type="similarity">
    <text evidence="1">Belongs to the ATP-dependent AMP-binding enzyme family.</text>
</comment>
<dbReference type="GO" id="GO:0030729">
    <property type="term" value="F:acetoacetate-CoA ligase activity"/>
    <property type="evidence" value="ECO:0007669"/>
    <property type="project" value="TreeGrafter"/>
</dbReference>
<reference evidence="4 5" key="1">
    <citation type="submission" date="2021-06" db="EMBL/GenBank/DDBJ databases">
        <title>Caerostris extrusa draft genome.</title>
        <authorList>
            <person name="Kono N."/>
            <person name="Arakawa K."/>
        </authorList>
    </citation>
    <scope>NUCLEOTIDE SEQUENCE [LARGE SCALE GENOMIC DNA]</scope>
</reference>
<proteinExistence type="inferred from homology"/>
<dbReference type="InterPro" id="IPR042099">
    <property type="entry name" value="ANL_N_sf"/>
</dbReference>
<gene>
    <name evidence="4" type="primary">Aacs</name>
    <name evidence="4" type="ORF">CEXT_539591</name>
</gene>
<feature type="domain" description="Acetyl-coenzyme A synthetase N-terminal" evidence="3">
    <location>
        <begin position="14"/>
        <end position="71"/>
    </location>
</feature>
<dbReference type="PANTHER" id="PTHR42921:SF1">
    <property type="entry name" value="ACETOACETYL-COA SYNTHETASE"/>
    <property type="match status" value="1"/>
</dbReference>
<dbReference type="Proteomes" id="UP001054945">
    <property type="component" value="Unassembled WGS sequence"/>
</dbReference>
<dbReference type="PANTHER" id="PTHR42921">
    <property type="entry name" value="ACETOACETYL-COA SYNTHETASE"/>
    <property type="match status" value="1"/>
</dbReference>
<evidence type="ECO:0000259" key="2">
    <source>
        <dbReference type="Pfam" id="PF00501"/>
    </source>
</evidence>
<dbReference type="Gene3D" id="3.40.50.12780">
    <property type="entry name" value="N-terminal domain of ligase-like"/>
    <property type="match status" value="1"/>
</dbReference>
<accession>A0AAV4NE80</accession>
<dbReference type="EMBL" id="BPLR01020703">
    <property type="protein sequence ID" value="GIX81702.1"/>
    <property type="molecule type" value="Genomic_DNA"/>
</dbReference>